<evidence type="ECO:0000256" key="14">
    <source>
        <dbReference type="RuleBase" id="RU362081"/>
    </source>
</evidence>
<accession>A0A1F8B6X0</accession>
<dbReference type="InterPro" id="IPR017969">
    <property type="entry name" value="Heavy-metal-associated_CS"/>
</dbReference>
<dbReference type="SUPFAM" id="SSF81665">
    <property type="entry name" value="Calcium ATPase, transmembrane domain M"/>
    <property type="match status" value="1"/>
</dbReference>
<dbReference type="PROSITE" id="PS00154">
    <property type="entry name" value="ATPASE_E1_E2"/>
    <property type="match status" value="1"/>
</dbReference>
<dbReference type="SUPFAM" id="SSF81653">
    <property type="entry name" value="Calcium ATPase, transduction domain A"/>
    <property type="match status" value="1"/>
</dbReference>
<comment type="subcellular location">
    <subcellularLocation>
        <location evidence="1">Cell membrane</location>
        <topology evidence="1">Multi-pass membrane protein</topology>
    </subcellularLocation>
</comment>
<evidence type="ECO:0000256" key="12">
    <source>
        <dbReference type="ARBA" id="ARBA00023065"/>
    </source>
</evidence>
<dbReference type="FunFam" id="3.30.70.100:FF:000005">
    <property type="entry name" value="Copper-exporting P-type ATPase A"/>
    <property type="match status" value="1"/>
</dbReference>
<keyword evidence="9 14" id="KW-0067">ATP-binding</keyword>
<evidence type="ECO:0000313" key="17">
    <source>
        <dbReference type="Proteomes" id="UP000177501"/>
    </source>
</evidence>
<feature type="transmembrane region" description="Helical" evidence="14">
    <location>
        <begin position="100"/>
        <end position="117"/>
    </location>
</feature>
<dbReference type="GO" id="GO:0016887">
    <property type="term" value="F:ATP hydrolysis activity"/>
    <property type="evidence" value="ECO:0007669"/>
    <property type="project" value="InterPro"/>
</dbReference>
<dbReference type="PRINTS" id="PR00943">
    <property type="entry name" value="CUATPASE"/>
</dbReference>
<dbReference type="Pfam" id="PF00122">
    <property type="entry name" value="E1-E2_ATPase"/>
    <property type="match status" value="1"/>
</dbReference>
<dbReference type="NCBIfam" id="TIGR01525">
    <property type="entry name" value="ATPase-IB_hvy"/>
    <property type="match status" value="1"/>
</dbReference>
<dbReference type="InterPro" id="IPR059000">
    <property type="entry name" value="ATPase_P-type_domA"/>
</dbReference>
<dbReference type="STRING" id="1802514.A2955_03525"/>
<feature type="domain" description="HMA" evidence="15">
    <location>
        <begin position="3"/>
        <end position="69"/>
    </location>
</feature>
<dbReference type="GO" id="GO:0140581">
    <property type="term" value="F:P-type monovalent copper transporter activity"/>
    <property type="evidence" value="ECO:0007669"/>
    <property type="project" value="UniProtKB-EC"/>
</dbReference>
<keyword evidence="11 14" id="KW-1133">Transmembrane helix</keyword>
<feature type="transmembrane region" description="Helical" evidence="14">
    <location>
        <begin position="166"/>
        <end position="185"/>
    </location>
</feature>
<dbReference type="GO" id="GO:0005507">
    <property type="term" value="F:copper ion binding"/>
    <property type="evidence" value="ECO:0007669"/>
    <property type="project" value="TreeGrafter"/>
</dbReference>
<dbReference type="InterPro" id="IPR023298">
    <property type="entry name" value="ATPase_P-typ_TM_dom_sf"/>
</dbReference>
<dbReference type="Gene3D" id="3.40.1110.10">
    <property type="entry name" value="Calcium-transporting ATPase, cytoplasmic domain N"/>
    <property type="match status" value="1"/>
</dbReference>
<dbReference type="NCBIfam" id="TIGR01494">
    <property type="entry name" value="ATPase_P-type"/>
    <property type="match status" value="2"/>
</dbReference>
<keyword evidence="8 14" id="KW-0547">Nucleotide-binding</keyword>
<dbReference type="InterPro" id="IPR008250">
    <property type="entry name" value="ATPase_P-typ_transduc_dom_A_sf"/>
</dbReference>
<evidence type="ECO:0000256" key="6">
    <source>
        <dbReference type="ARBA" id="ARBA00022692"/>
    </source>
</evidence>
<keyword evidence="10" id="KW-1278">Translocase</keyword>
<keyword evidence="13 14" id="KW-0472">Membrane</keyword>
<dbReference type="PRINTS" id="PR00119">
    <property type="entry name" value="CATATPASE"/>
</dbReference>
<dbReference type="InterPro" id="IPR027256">
    <property type="entry name" value="P-typ_ATPase_IB"/>
</dbReference>
<keyword evidence="7 14" id="KW-0479">Metal-binding</keyword>
<evidence type="ECO:0000259" key="15">
    <source>
        <dbReference type="PROSITE" id="PS50846"/>
    </source>
</evidence>
<feature type="transmembrane region" description="Helical" evidence="14">
    <location>
        <begin position="197"/>
        <end position="216"/>
    </location>
</feature>
<dbReference type="SUPFAM" id="SSF55008">
    <property type="entry name" value="HMA, heavy metal-associated domain"/>
    <property type="match status" value="1"/>
</dbReference>
<dbReference type="InterPro" id="IPR036412">
    <property type="entry name" value="HAD-like_sf"/>
</dbReference>
<dbReference type="InterPro" id="IPR006121">
    <property type="entry name" value="HMA_dom"/>
</dbReference>
<evidence type="ECO:0000256" key="7">
    <source>
        <dbReference type="ARBA" id="ARBA00022723"/>
    </source>
</evidence>
<keyword evidence="6 14" id="KW-0812">Transmembrane</keyword>
<keyword evidence="4" id="KW-0813">Transport</keyword>
<dbReference type="GO" id="GO:0005524">
    <property type="term" value="F:ATP binding"/>
    <property type="evidence" value="ECO:0007669"/>
    <property type="project" value="UniProtKB-UniRule"/>
</dbReference>
<evidence type="ECO:0000256" key="3">
    <source>
        <dbReference type="ARBA" id="ARBA00012517"/>
    </source>
</evidence>
<evidence type="ECO:0000256" key="5">
    <source>
        <dbReference type="ARBA" id="ARBA00022475"/>
    </source>
</evidence>
<dbReference type="PANTHER" id="PTHR43520">
    <property type="entry name" value="ATP7, ISOFORM B"/>
    <property type="match status" value="1"/>
</dbReference>
<comment type="similarity">
    <text evidence="2 14">Belongs to the cation transport ATPase (P-type) (TC 3.A.3) family. Type IB subfamily.</text>
</comment>
<dbReference type="SFLD" id="SFLDS00003">
    <property type="entry name" value="Haloacid_Dehalogenase"/>
    <property type="match status" value="1"/>
</dbReference>
<evidence type="ECO:0000313" key="16">
    <source>
        <dbReference type="EMBL" id="OGM59796.1"/>
    </source>
</evidence>
<dbReference type="InterPro" id="IPR023299">
    <property type="entry name" value="ATPase_P-typ_cyto_dom_N"/>
</dbReference>
<reference evidence="16 17" key="1">
    <citation type="journal article" date="2016" name="Nat. Commun.">
        <title>Thousands of microbial genomes shed light on interconnected biogeochemical processes in an aquifer system.</title>
        <authorList>
            <person name="Anantharaman K."/>
            <person name="Brown C.T."/>
            <person name="Hug L.A."/>
            <person name="Sharon I."/>
            <person name="Castelle C.J."/>
            <person name="Probst A.J."/>
            <person name="Thomas B.C."/>
            <person name="Singh A."/>
            <person name="Wilkins M.J."/>
            <person name="Karaoz U."/>
            <person name="Brodie E.L."/>
            <person name="Williams K.H."/>
            <person name="Hubbard S.S."/>
            <person name="Banfield J.F."/>
        </authorList>
    </citation>
    <scope>NUCLEOTIDE SEQUENCE [LARGE SCALE GENOMIC DNA]</scope>
</reference>
<name>A0A1F8B6X0_9BACT</name>
<gene>
    <name evidence="16" type="ORF">A2955_03525</name>
</gene>
<keyword evidence="5 14" id="KW-1003">Cell membrane</keyword>
<organism evidence="16 17">
    <name type="scientific">Candidatus Woesebacteria bacterium RIFCSPLOWO2_01_FULL_37_19</name>
    <dbReference type="NCBI Taxonomy" id="1802514"/>
    <lineage>
        <taxon>Bacteria</taxon>
        <taxon>Candidatus Woeseibacteriota</taxon>
    </lineage>
</organism>
<dbReference type="EC" id="7.2.2.8" evidence="3"/>
<evidence type="ECO:0000256" key="4">
    <source>
        <dbReference type="ARBA" id="ARBA00022448"/>
    </source>
</evidence>
<dbReference type="PROSITE" id="PS01047">
    <property type="entry name" value="HMA_1"/>
    <property type="match status" value="1"/>
</dbReference>
<evidence type="ECO:0000256" key="11">
    <source>
        <dbReference type="ARBA" id="ARBA00022989"/>
    </source>
</evidence>
<dbReference type="PANTHER" id="PTHR43520:SF8">
    <property type="entry name" value="P-TYPE CU(+) TRANSPORTER"/>
    <property type="match status" value="1"/>
</dbReference>
<dbReference type="SFLD" id="SFLDG00002">
    <property type="entry name" value="C1.7:_P-type_atpase_like"/>
    <property type="match status" value="1"/>
</dbReference>
<dbReference type="AlphaFoldDB" id="A0A1F8B6X0"/>
<dbReference type="InterPro" id="IPR044492">
    <property type="entry name" value="P_typ_ATPase_HD_dom"/>
</dbReference>
<dbReference type="GO" id="GO:0005886">
    <property type="term" value="C:plasma membrane"/>
    <property type="evidence" value="ECO:0007669"/>
    <property type="project" value="UniProtKB-SubCell"/>
</dbReference>
<dbReference type="PROSITE" id="PS01229">
    <property type="entry name" value="COF_2"/>
    <property type="match status" value="1"/>
</dbReference>
<dbReference type="Proteomes" id="UP000177501">
    <property type="component" value="Unassembled WGS sequence"/>
</dbReference>
<dbReference type="CDD" id="cd02094">
    <property type="entry name" value="P-type_ATPase_Cu-like"/>
    <property type="match status" value="1"/>
</dbReference>
<evidence type="ECO:0000256" key="10">
    <source>
        <dbReference type="ARBA" id="ARBA00022967"/>
    </source>
</evidence>
<feature type="transmembrane region" description="Helical" evidence="14">
    <location>
        <begin position="717"/>
        <end position="739"/>
    </location>
</feature>
<dbReference type="InterPro" id="IPR001757">
    <property type="entry name" value="P_typ_ATPase"/>
</dbReference>
<feature type="transmembrane region" description="Helical" evidence="14">
    <location>
        <begin position="353"/>
        <end position="372"/>
    </location>
</feature>
<dbReference type="GO" id="GO:0055070">
    <property type="term" value="P:copper ion homeostasis"/>
    <property type="evidence" value="ECO:0007669"/>
    <property type="project" value="TreeGrafter"/>
</dbReference>
<comment type="caution">
    <text evidence="16">The sequence shown here is derived from an EMBL/GenBank/DDBJ whole genome shotgun (WGS) entry which is preliminary data.</text>
</comment>
<keyword evidence="12" id="KW-0406">Ion transport</keyword>
<dbReference type="PROSITE" id="PS50846">
    <property type="entry name" value="HMA_2"/>
    <property type="match status" value="1"/>
</dbReference>
<dbReference type="CDD" id="cd00371">
    <property type="entry name" value="HMA"/>
    <property type="match status" value="1"/>
</dbReference>
<dbReference type="Gene3D" id="2.70.150.10">
    <property type="entry name" value="Calcium-transporting ATPase, cytoplasmic transduction domain A"/>
    <property type="match status" value="1"/>
</dbReference>
<dbReference type="InterPro" id="IPR023214">
    <property type="entry name" value="HAD_sf"/>
</dbReference>
<dbReference type="EMBL" id="MGHA01000026">
    <property type="protein sequence ID" value="OGM59796.1"/>
    <property type="molecule type" value="Genomic_DNA"/>
</dbReference>
<feature type="transmembrane region" description="Helical" evidence="14">
    <location>
        <begin position="745"/>
        <end position="764"/>
    </location>
</feature>
<dbReference type="Gene3D" id="3.30.70.100">
    <property type="match status" value="1"/>
</dbReference>
<evidence type="ECO:0000256" key="9">
    <source>
        <dbReference type="ARBA" id="ARBA00022840"/>
    </source>
</evidence>
<proteinExistence type="inferred from homology"/>
<sequence>MKVKKSFPIVGMHCASCARLIERQLSKTPGVVSASVNYASEAATIEGDGQIATDDALAKAVESAGYKALLTGELKGGKTEKTIEERKEEAKKRELQNLKIKIIVSSILSVVILLGSFPEWFSFVPYAFSNPWYLLLLSSIVQFWAGKDFYLATWSGLKNRAASMDTLIAIGTSAAYFFSAFGVLLPGIFEKYGFPMIMYFDTAAVIITLILLGRYLEARAKLHTSDAIKKLLQLQAKTARVVRQGEEIDIPIEEVKVGDIIRVRPGEKIPIDGKIIEGVSSIDESMVTGESIPVDKTAGDSVIGATMNKSGTFLFKATKVGSDTMLANIVKMVSEAQSSHAPIQRLADTVSSYFVPVVLMLAVATFVLWYVFGPATAAFSFAFTNMIAVLIIACPCALGLATPTAIMVGTGKGAEHGILIKNAETLEIANKVKVTVFDKTGTLTEGKPKVTDIVEVYRSSFIVDRHRKSDERTNNLRTNQVLRIAASLEKGSEHALGEAILEEAKRNKLEVEKVKDFKAISGKGIEGSIGNTKYTLGNRALMKDLDVDIESAEGRVQKLENEGKTVVFLATDKNVIGLIGIADTPKDSARGAVNALQKQGIDVWMITGDNERTAKAVAKKLEIKNVMADVLPDEKAEKVKELKDLKTDYRSRVVAFVGDGINDAPALASADVGIAMGTGTDIAMESAGITLLNRDLRSVDSAITLSKSTLSVIKQNLVWAFGYNVILIPVAMGVLYPIFGWLLNPALAAFAMAASSISVVGNSLRLKRVSL</sequence>
<evidence type="ECO:0000256" key="13">
    <source>
        <dbReference type="ARBA" id="ARBA00023136"/>
    </source>
</evidence>
<dbReference type="SUPFAM" id="SSF56784">
    <property type="entry name" value="HAD-like"/>
    <property type="match status" value="1"/>
</dbReference>
<dbReference type="FunFam" id="2.70.150.10:FF:000020">
    <property type="entry name" value="Copper-exporting P-type ATPase A"/>
    <property type="match status" value="1"/>
</dbReference>
<dbReference type="InterPro" id="IPR036163">
    <property type="entry name" value="HMA_dom_sf"/>
</dbReference>
<evidence type="ECO:0000256" key="8">
    <source>
        <dbReference type="ARBA" id="ARBA00022741"/>
    </source>
</evidence>
<feature type="transmembrane region" description="Helical" evidence="14">
    <location>
        <begin position="123"/>
        <end position="145"/>
    </location>
</feature>
<dbReference type="GO" id="GO:0043682">
    <property type="term" value="F:P-type divalent copper transporter activity"/>
    <property type="evidence" value="ECO:0007669"/>
    <property type="project" value="TreeGrafter"/>
</dbReference>
<dbReference type="Pfam" id="PF00403">
    <property type="entry name" value="HMA"/>
    <property type="match status" value="1"/>
</dbReference>
<dbReference type="Gene3D" id="3.40.50.1000">
    <property type="entry name" value="HAD superfamily/HAD-like"/>
    <property type="match status" value="1"/>
</dbReference>
<dbReference type="NCBIfam" id="TIGR01511">
    <property type="entry name" value="ATPase-IB1_Cu"/>
    <property type="match status" value="1"/>
</dbReference>
<dbReference type="SFLD" id="SFLDF00027">
    <property type="entry name" value="p-type_atpase"/>
    <property type="match status" value="1"/>
</dbReference>
<feature type="transmembrane region" description="Helical" evidence="14">
    <location>
        <begin position="378"/>
        <end position="401"/>
    </location>
</feature>
<protein>
    <recommendedName>
        <fullName evidence="3">P-type Cu(+) transporter</fullName>
        <ecNumber evidence="3">7.2.2.8</ecNumber>
    </recommendedName>
</protein>
<evidence type="ECO:0000256" key="1">
    <source>
        <dbReference type="ARBA" id="ARBA00004651"/>
    </source>
</evidence>
<dbReference type="Pfam" id="PF00702">
    <property type="entry name" value="Hydrolase"/>
    <property type="match status" value="1"/>
</dbReference>
<evidence type="ECO:0000256" key="2">
    <source>
        <dbReference type="ARBA" id="ARBA00006024"/>
    </source>
</evidence>
<dbReference type="InterPro" id="IPR018303">
    <property type="entry name" value="ATPase_P-typ_P_site"/>
</dbReference>